<dbReference type="GO" id="GO:0003677">
    <property type="term" value="F:DNA binding"/>
    <property type="evidence" value="ECO:0007669"/>
    <property type="project" value="InterPro"/>
</dbReference>
<dbReference type="Gene3D" id="4.10.520.10">
    <property type="entry name" value="IHF-like DNA-binding proteins"/>
    <property type="match status" value="1"/>
</dbReference>
<accession>A0A1W1E227</accession>
<dbReference type="GO" id="GO:0005829">
    <property type="term" value="C:cytosol"/>
    <property type="evidence" value="ECO:0007669"/>
    <property type="project" value="TreeGrafter"/>
</dbReference>
<dbReference type="InterPro" id="IPR010992">
    <property type="entry name" value="IHF-like_DNA-bd_dom_sf"/>
</dbReference>
<organism evidence="1">
    <name type="scientific">hydrothermal vent metagenome</name>
    <dbReference type="NCBI Taxonomy" id="652676"/>
    <lineage>
        <taxon>unclassified sequences</taxon>
        <taxon>metagenomes</taxon>
        <taxon>ecological metagenomes</taxon>
    </lineage>
</organism>
<dbReference type="GO" id="GO:0030527">
    <property type="term" value="F:structural constituent of chromatin"/>
    <property type="evidence" value="ECO:0007669"/>
    <property type="project" value="InterPro"/>
</dbReference>
<dbReference type="SUPFAM" id="SSF47729">
    <property type="entry name" value="IHF-like DNA-binding proteins"/>
    <property type="match status" value="1"/>
</dbReference>
<dbReference type="Pfam" id="PF00216">
    <property type="entry name" value="Bac_DNA_binding"/>
    <property type="match status" value="1"/>
</dbReference>
<dbReference type="AlphaFoldDB" id="A0A1W1E227"/>
<evidence type="ECO:0000313" key="1">
    <source>
        <dbReference type="EMBL" id="SFV87917.1"/>
    </source>
</evidence>
<dbReference type="PRINTS" id="PR01727">
    <property type="entry name" value="DNABINDINGHU"/>
</dbReference>
<reference evidence="1" key="1">
    <citation type="submission" date="2016-10" db="EMBL/GenBank/DDBJ databases">
        <authorList>
            <person name="de Groot N.N."/>
        </authorList>
    </citation>
    <scope>NUCLEOTIDE SEQUENCE</scope>
</reference>
<gene>
    <name evidence="1" type="ORF">MNB_SUP05-SYMBIONT-5-974</name>
</gene>
<protein>
    <submittedName>
        <fullName evidence="1">Integration host factor beta subunit</fullName>
    </submittedName>
</protein>
<name>A0A1W1E227_9ZZZZ</name>
<dbReference type="PANTHER" id="PTHR33175">
    <property type="entry name" value="DNA-BINDING PROTEIN HU"/>
    <property type="match status" value="1"/>
</dbReference>
<dbReference type="SMART" id="SM00411">
    <property type="entry name" value="BHL"/>
    <property type="match status" value="1"/>
</dbReference>
<dbReference type="InterPro" id="IPR000119">
    <property type="entry name" value="Hist_DNA-bd"/>
</dbReference>
<dbReference type="CDD" id="cd13836">
    <property type="entry name" value="IHF_B"/>
    <property type="match status" value="1"/>
</dbReference>
<sequence>MKKADLILNLSEQSTLPKATVKTCVNSILSTLTDGIVEGERIEVRGFGSFYRKYKKAHLGINPKTSEKTQVEEKYTPFFKPGKLLKEVVNN</sequence>
<proteinExistence type="predicted"/>
<dbReference type="EMBL" id="FPHZ01000104">
    <property type="protein sequence ID" value="SFV87917.1"/>
    <property type="molecule type" value="Genomic_DNA"/>
</dbReference>
<dbReference type="PANTHER" id="PTHR33175:SF5">
    <property type="entry name" value="INTEGRATION HOST FACTOR SUBUNIT BETA"/>
    <property type="match status" value="1"/>
</dbReference>